<evidence type="ECO:0000256" key="2">
    <source>
        <dbReference type="ARBA" id="ARBA00017703"/>
    </source>
</evidence>
<organism evidence="12 13">
    <name type="scientific">Vibrio renipiscarius</name>
    <dbReference type="NCBI Taxonomy" id="1461322"/>
    <lineage>
        <taxon>Bacteria</taxon>
        <taxon>Pseudomonadati</taxon>
        <taxon>Pseudomonadota</taxon>
        <taxon>Gammaproteobacteria</taxon>
        <taxon>Vibrionales</taxon>
        <taxon>Vibrionaceae</taxon>
        <taxon>Vibrio</taxon>
    </lineage>
</organism>
<feature type="domain" description="DNA polymerase III delta N-terminal" evidence="10">
    <location>
        <begin position="20"/>
        <end position="138"/>
    </location>
</feature>
<dbReference type="Gene3D" id="3.40.50.300">
    <property type="entry name" value="P-loop containing nucleotide triphosphate hydrolases"/>
    <property type="match status" value="1"/>
</dbReference>
<evidence type="ECO:0000313" key="12">
    <source>
        <dbReference type="EMBL" id="KII80443.1"/>
    </source>
</evidence>
<evidence type="ECO:0000313" key="13">
    <source>
        <dbReference type="Proteomes" id="UP000031672"/>
    </source>
</evidence>
<dbReference type="Pfam" id="PF06144">
    <property type="entry name" value="DNA_pol3_delta"/>
    <property type="match status" value="1"/>
</dbReference>
<dbReference type="GO" id="GO:0003677">
    <property type="term" value="F:DNA binding"/>
    <property type="evidence" value="ECO:0007669"/>
    <property type="project" value="InterPro"/>
</dbReference>
<dbReference type="GO" id="GO:0006261">
    <property type="term" value="P:DNA-templated DNA replication"/>
    <property type="evidence" value="ECO:0007669"/>
    <property type="project" value="TreeGrafter"/>
</dbReference>
<dbReference type="InterPro" id="IPR008921">
    <property type="entry name" value="DNA_pol3_clamp-load_cplx_C"/>
</dbReference>
<dbReference type="CDD" id="cd18138">
    <property type="entry name" value="HLD_clamp_pol_III_delta"/>
    <property type="match status" value="1"/>
</dbReference>
<evidence type="ECO:0000259" key="10">
    <source>
        <dbReference type="Pfam" id="PF06144"/>
    </source>
</evidence>
<dbReference type="EC" id="2.7.7.7" evidence="1 9"/>
<dbReference type="OrthoDB" id="9770982at2"/>
<keyword evidence="3" id="KW-0808">Transferase</keyword>
<comment type="caution">
    <text evidence="12">The sequence shown here is derived from an EMBL/GenBank/DDBJ whole genome shotgun (WGS) entry which is preliminary data.</text>
</comment>
<evidence type="ECO:0000256" key="3">
    <source>
        <dbReference type="ARBA" id="ARBA00022679"/>
    </source>
</evidence>
<dbReference type="Proteomes" id="UP000031672">
    <property type="component" value="Unassembled WGS sequence"/>
</dbReference>
<comment type="catalytic activity">
    <reaction evidence="8">
        <text>DNA(n) + a 2'-deoxyribonucleoside 5'-triphosphate = DNA(n+1) + diphosphate</text>
        <dbReference type="Rhea" id="RHEA:22508"/>
        <dbReference type="Rhea" id="RHEA-COMP:17339"/>
        <dbReference type="Rhea" id="RHEA-COMP:17340"/>
        <dbReference type="ChEBI" id="CHEBI:33019"/>
        <dbReference type="ChEBI" id="CHEBI:61560"/>
        <dbReference type="ChEBI" id="CHEBI:173112"/>
        <dbReference type="EC" id="2.7.7.7"/>
    </reaction>
</comment>
<proteinExistence type="inferred from homology"/>
<dbReference type="PANTHER" id="PTHR34388:SF1">
    <property type="entry name" value="DNA POLYMERASE III SUBUNIT DELTA"/>
    <property type="match status" value="1"/>
</dbReference>
<dbReference type="RefSeq" id="WP_040987590.1">
    <property type="nucleotide sequence ID" value="NZ_JTKH01000006.1"/>
</dbReference>
<evidence type="ECO:0000256" key="1">
    <source>
        <dbReference type="ARBA" id="ARBA00012417"/>
    </source>
</evidence>
<dbReference type="NCBIfam" id="TIGR01128">
    <property type="entry name" value="holA"/>
    <property type="match status" value="1"/>
</dbReference>
<dbReference type="Gene3D" id="1.20.272.10">
    <property type="match status" value="1"/>
</dbReference>
<dbReference type="AlphaFoldDB" id="A0A0C2KE65"/>
<feature type="domain" description="DNA polymerase III subunit delta C-terminal" evidence="11">
    <location>
        <begin position="214"/>
        <end position="331"/>
    </location>
</feature>
<dbReference type="InterPro" id="IPR027417">
    <property type="entry name" value="P-loop_NTPase"/>
</dbReference>
<evidence type="ECO:0000256" key="9">
    <source>
        <dbReference type="NCBIfam" id="TIGR01128"/>
    </source>
</evidence>
<dbReference type="InterPro" id="IPR010372">
    <property type="entry name" value="DNA_pol3_delta_N"/>
</dbReference>
<evidence type="ECO:0000256" key="8">
    <source>
        <dbReference type="ARBA" id="ARBA00049244"/>
    </source>
</evidence>
<evidence type="ECO:0000256" key="6">
    <source>
        <dbReference type="ARBA" id="ARBA00022932"/>
    </source>
</evidence>
<evidence type="ECO:0000256" key="7">
    <source>
        <dbReference type="ARBA" id="ARBA00034754"/>
    </source>
</evidence>
<dbReference type="SUPFAM" id="SSF48019">
    <property type="entry name" value="post-AAA+ oligomerization domain-like"/>
    <property type="match status" value="1"/>
</dbReference>
<reference evidence="12 13" key="1">
    <citation type="submission" date="2014-11" db="EMBL/GenBank/DDBJ databases">
        <title>Draft Genome Sequence of Vibrio piscirenalis strains CECT 8603T and CECT 8604, two marine Gammaproteobacterium isolated from cultured gilthead sea bream (Sparus aurata).</title>
        <authorList>
            <person name="Arahal D.R."/>
            <person name="Rodrigo-Torres L."/>
            <person name="Lucena T."/>
            <person name="Pujalte M.J."/>
        </authorList>
    </citation>
    <scope>NUCLEOTIDE SEQUENCE [LARGE SCALE GENOMIC DNA]</scope>
    <source>
        <strain evidence="12 13">DCR 1-4-2</strain>
    </source>
</reference>
<evidence type="ECO:0000259" key="11">
    <source>
        <dbReference type="Pfam" id="PF14840"/>
    </source>
</evidence>
<evidence type="ECO:0000256" key="5">
    <source>
        <dbReference type="ARBA" id="ARBA00022705"/>
    </source>
</evidence>
<evidence type="ECO:0000256" key="4">
    <source>
        <dbReference type="ARBA" id="ARBA00022695"/>
    </source>
</evidence>
<dbReference type="InterPro" id="IPR032780">
    <property type="entry name" value="DNA_pol3_delt_C"/>
</dbReference>
<dbReference type="InterPro" id="IPR005790">
    <property type="entry name" value="DNA_polIII_delta"/>
</dbReference>
<dbReference type="EMBL" id="JTKH01000006">
    <property type="protein sequence ID" value="KII80443.1"/>
    <property type="molecule type" value="Genomic_DNA"/>
</dbReference>
<dbReference type="GO" id="GO:0003887">
    <property type="term" value="F:DNA-directed DNA polymerase activity"/>
    <property type="evidence" value="ECO:0007669"/>
    <property type="project" value="UniProtKB-UniRule"/>
</dbReference>
<protein>
    <recommendedName>
        <fullName evidence="2 9">DNA polymerase III subunit delta</fullName>
        <ecNumber evidence="1 9">2.7.7.7</ecNumber>
    </recommendedName>
</protein>
<gene>
    <name evidence="12" type="primary">holA</name>
    <name evidence="12" type="ORF">OJ16_03725</name>
</gene>
<keyword evidence="6" id="KW-0239">DNA-directed DNA polymerase</keyword>
<keyword evidence="4" id="KW-0548">Nucleotidyltransferase</keyword>
<dbReference type="GO" id="GO:0009360">
    <property type="term" value="C:DNA polymerase III complex"/>
    <property type="evidence" value="ECO:0007669"/>
    <property type="project" value="UniProtKB-UniRule"/>
</dbReference>
<dbReference type="PANTHER" id="PTHR34388">
    <property type="entry name" value="DNA POLYMERASE III SUBUNIT DELTA"/>
    <property type="match status" value="1"/>
</dbReference>
<name>A0A0C2KE65_9VIBR</name>
<sequence length="337" mass="38652">MRIFADRLTDQLSKQLHPIYLLFGNEPLLLQESRQAIQKAAVQQGFEERHRFTIDASFDWYQVYDCCQAMSLFSARQLIELELPESGVNVAIAKELLIVADMLHPDVILVIVGSKLTKAQESAKWFKTLSAQACWVNCLSPDLQRLPQFVQTRCRALGLQPDAEAVQMLAQWHEGNLFALSQSLEKLVLLYPDGQLTMVRVEESLSRHNHFTAFHWTDALLAGKGNRAQRILRQLEAEGTEVVILVRTIQRELTQLLQMQQQAQTSSINQVFDSYRIWQTKRPLYSAALQRLNTTKLLQLLQLLARIEVQSKTQYDISSWPTLHQLSTEICLPQVQL</sequence>
<comment type="similarity">
    <text evidence="7">Belongs to the DNA polymerase HolA subunit family.</text>
</comment>
<keyword evidence="13" id="KW-1185">Reference proteome</keyword>
<accession>A0A0C2NS23</accession>
<keyword evidence="5" id="KW-0235">DNA replication</keyword>
<dbReference type="STRING" id="1461322.OJ16_03725"/>
<dbReference type="Pfam" id="PF14840">
    <property type="entry name" value="DNA_pol3_delt_C"/>
    <property type="match status" value="1"/>
</dbReference>
<dbReference type="SUPFAM" id="SSF52540">
    <property type="entry name" value="P-loop containing nucleoside triphosphate hydrolases"/>
    <property type="match status" value="1"/>
</dbReference>
<dbReference type="Gene3D" id="1.10.8.60">
    <property type="match status" value="1"/>
</dbReference>
<accession>A0A0C2KE65</accession>